<dbReference type="RefSeq" id="WP_377724817.1">
    <property type="nucleotide sequence ID" value="NZ_JBHSEW010000004.1"/>
</dbReference>
<accession>A0ABV9GUQ4</accession>
<keyword evidence="3" id="KW-1185">Reference proteome</keyword>
<dbReference type="Pfam" id="PF13391">
    <property type="entry name" value="HNH_2"/>
    <property type="match status" value="1"/>
</dbReference>
<dbReference type="Proteomes" id="UP001595967">
    <property type="component" value="Unassembled WGS sequence"/>
</dbReference>
<evidence type="ECO:0000259" key="1">
    <source>
        <dbReference type="Pfam" id="PF13391"/>
    </source>
</evidence>
<feature type="domain" description="HNH nuclease" evidence="1">
    <location>
        <begin position="10"/>
        <end position="55"/>
    </location>
</feature>
<keyword evidence="2" id="KW-0378">Hydrolase</keyword>
<dbReference type="EMBL" id="JBHSEW010000004">
    <property type="protein sequence ID" value="MFC4621748.1"/>
    <property type="molecule type" value="Genomic_DNA"/>
</dbReference>
<proteinExistence type="predicted"/>
<comment type="caution">
    <text evidence="2">The sequence shown here is derived from an EMBL/GenBank/DDBJ whole genome shotgun (WGS) entry which is preliminary data.</text>
</comment>
<evidence type="ECO:0000313" key="2">
    <source>
        <dbReference type="EMBL" id="MFC4621748.1"/>
    </source>
</evidence>
<reference evidence="3" key="1">
    <citation type="journal article" date="2019" name="Int. J. Syst. Evol. Microbiol.">
        <title>The Global Catalogue of Microorganisms (GCM) 10K type strain sequencing project: providing services to taxonomists for standard genome sequencing and annotation.</title>
        <authorList>
            <consortium name="The Broad Institute Genomics Platform"/>
            <consortium name="The Broad Institute Genome Sequencing Center for Infectious Disease"/>
            <person name="Wu L."/>
            <person name="Ma J."/>
        </authorList>
    </citation>
    <scope>NUCLEOTIDE SEQUENCE [LARGE SCALE GENOMIC DNA]</scope>
    <source>
        <strain evidence="3">JCM 11650</strain>
    </source>
</reference>
<protein>
    <submittedName>
        <fullName evidence="2">HNH endonuclease</fullName>
    </submittedName>
</protein>
<organism evidence="2 3">
    <name type="scientific">Comamonas nitrativorans</name>
    <dbReference type="NCBI Taxonomy" id="108437"/>
    <lineage>
        <taxon>Bacteria</taxon>
        <taxon>Pseudomonadati</taxon>
        <taxon>Pseudomonadota</taxon>
        <taxon>Betaproteobacteria</taxon>
        <taxon>Burkholderiales</taxon>
        <taxon>Comamonadaceae</taxon>
        <taxon>Comamonas</taxon>
    </lineage>
</organism>
<name>A0ABV9GUQ4_9BURK</name>
<keyword evidence="2" id="KW-0540">Nuclease</keyword>
<gene>
    <name evidence="2" type="ORF">ACFO3A_05910</name>
</gene>
<dbReference type="InterPro" id="IPR003615">
    <property type="entry name" value="HNH_nuc"/>
</dbReference>
<keyword evidence="2" id="KW-0255">Endonuclease</keyword>
<sequence>MAGQWRMALPEVLHASHAKPWAECANDAERLDVFNGFLLVANLDALFDRFLISFDDTGRLDGFQEATVKLALQLRQMGGSFREYLKGLVL</sequence>
<dbReference type="GO" id="GO:0004519">
    <property type="term" value="F:endonuclease activity"/>
    <property type="evidence" value="ECO:0007669"/>
    <property type="project" value="UniProtKB-KW"/>
</dbReference>
<evidence type="ECO:0000313" key="3">
    <source>
        <dbReference type="Proteomes" id="UP001595967"/>
    </source>
</evidence>